<keyword evidence="4" id="KW-0547">Nucleotide-binding</keyword>
<dbReference type="OrthoDB" id="266718at2759"/>
<feature type="compositionally biased region" description="Polar residues" evidence="9">
    <location>
        <begin position="131"/>
        <end position="142"/>
    </location>
</feature>
<feature type="region of interest" description="Disordered" evidence="9">
    <location>
        <begin position="55"/>
        <end position="75"/>
    </location>
</feature>
<dbReference type="GO" id="GO:0005737">
    <property type="term" value="C:cytoplasm"/>
    <property type="evidence" value="ECO:0007669"/>
    <property type="project" value="TreeGrafter"/>
</dbReference>
<sequence>MENVRKSSSFSSPQRKSFFEDTDNDSESDPPIQFVQSPKLLATTNYQNDQINAIPRNPREKKRARIASKKSKQQETEIFNDVDVIDEALYAEAINEPVDSYDGELRSPIFHTSYSGYMTSNSGASLFYNNSRQEGNLSSPSSDHFDTDLTDYSSDENGDYDDPNNDQQSVVVVDEKEESTRIEYYKNKLYNMLEEFDPENLYSMKLVNNGGSGKVYKATPKNTINSTTPSFSTFTIANNIKNIINKSIAIKTVSLPESRLLNITYAEVTASRVLRHQNIVQNISQYRTPDDTLCLLMEYCSHGSLWDLRNKKFNNTKRKMTESEIAFILREILLGVKYLHELGFIHRDVKAQNVLVTEEGRIKIADFGSISLQSRAALKVGTLYWMAPEVLFDEIYDNKVDIWSLGITAIELVEGRPPWYSLGQLRVLQLIKAVGTPPLPANISSEFESFLRDCLTVQPSERPSASELLMHPFLNSASPLVID</sequence>
<feature type="compositionally biased region" description="Basic residues" evidence="9">
    <location>
        <begin position="59"/>
        <end position="71"/>
    </location>
</feature>
<evidence type="ECO:0000313" key="12">
    <source>
        <dbReference type="Proteomes" id="UP000789831"/>
    </source>
</evidence>
<feature type="region of interest" description="Disordered" evidence="9">
    <location>
        <begin position="131"/>
        <end position="169"/>
    </location>
</feature>
<feature type="compositionally biased region" description="Low complexity" evidence="9">
    <location>
        <begin position="1"/>
        <end position="16"/>
    </location>
</feature>
<reference evidence="11" key="1">
    <citation type="submission" date="2021-06" db="EMBL/GenBank/DDBJ databases">
        <authorList>
            <person name="Kallberg Y."/>
            <person name="Tangrot J."/>
            <person name="Rosling A."/>
        </authorList>
    </citation>
    <scope>NUCLEOTIDE SEQUENCE</scope>
    <source>
        <strain evidence="11">MT106</strain>
    </source>
</reference>
<evidence type="ECO:0000256" key="5">
    <source>
        <dbReference type="ARBA" id="ARBA00022777"/>
    </source>
</evidence>
<keyword evidence="6" id="KW-0067">ATP-binding</keyword>
<dbReference type="Proteomes" id="UP000789831">
    <property type="component" value="Unassembled WGS sequence"/>
</dbReference>
<keyword evidence="12" id="KW-1185">Reference proteome</keyword>
<evidence type="ECO:0000256" key="6">
    <source>
        <dbReference type="ARBA" id="ARBA00022840"/>
    </source>
</evidence>
<gene>
    <name evidence="11" type="ORF">AGERDE_LOCUS2891</name>
</gene>
<evidence type="ECO:0000256" key="9">
    <source>
        <dbReference type="SAM" id="MobiDB-lite"/>
    </source>
</evidence>
<name>A0A9N8Z5H0_9GLOM</name>
<dbReference type="PROSITE" id="PS00108">
    <property type="entry name" value="PROTEIN_KINASE_ST"/>
    <property type="match status" value="1"/>
</dbReference>
<dbReference type="InterPro" id="IPR008271">
    <property type="entry name" value="Ser/Thr_kinase_AS"/>
</dbReference>
<evidence type="ECO:0000259" key="10">
    <source>
        <dbReference type="PROSITE" id="PS50011"/>
    </source>
</evidence>
<evidence type="ECO:0000313" key="11">
    <source>
        <dbReference type="EMBL" id="CAG8474155.1"/>
    </source>
</evidence>
<feature type="domain" description="Protein kinase" evidence="10">
    <location>
        <begin position="201"/>
        <end position="474"/>
    </location>
</feature>
<dbReference type="SMART" id="SM00220">
    <property type="entry name" value="S_TKc"/>
    <property type="match status" value="1"/>
</dbReference>
<dbReference type="GO" id="GO:0005524">
    <property type="term" value="F:ATP binding"/>
    <property type="evidence" value="ECO:0007669"/>
    <property type="project" value="UniProtKB-KW"/>
</dbReference>
<dbReference type="AlphaFoldDB" id="A0A9N8Z5H0"/>
<dbReference type="SUPFAM" id="SSF56112">
    <property type="entry name" value="Protein kinase-like (PK-like)"/>
    <property type="match status" value="1"/>
</dbReference>
<evidence type="ECO:0000256" key="2">
    <source>
        <dbReference type="ARBA" id="ARBA00022527"/>
    </source>
</evidence>
<evidence type="ECO:0000256" key="4">
    <source>
        <dbReference type="ARBA" id="ARBA00022741"/>
    </source>
</evidence>
<dbReference type="InterPro" id="IPR011009">
    <property type="entry name" value="Kinase-like_dom_sf"/>
</dbReference>
<evidence type="ECO:0000256" key="1">
    <source>
        <dbReference type="ARBA" id="ARBA00008874"/>
    </source>
</evidence>
<comment type="catalytic activity">
    <reaction evidence="7">
        <text>L-threonyl-[protein] + ATP = O-phospho-L-threonyl-[protein] + ADP + H(+)</text>
        <dbReference type="Rhea" id="RHEA:46608"/>
        <dbReference type="Rhea" id="RHEA-COMP:11060"/>
        <dbReference type="Rhea" id="RHEA-COMP:11605"/>
        <dbReference type="ChEBI" id="CHEBI:15378"/>
        <dbReference type="ChEBI" id="CHEBI:30013"/>
        <dbReference type="ChEBI" id="CHEBI:30616"/>
        <dbReference type="ChEBI" id="CHEBI:61977"/>
        <dbReference type="ChEBI" id="CHEBI:456216"/>
        <dbReference type="EC" id="2.7.11.1"/>
    </reaction>
</comment>
<dbReference type="PROSITE" id="PS50011">
    <property type="entry name" value="PROTEIN_KINASE_DOM"/>
    <property type="match status" value="1"/>
</dbReference>
<dbReference type="GO" id="GO:0004674">
    <property type="term" value="F:protein serine/threonine kinase activity"/>
    <property type="evidence" value="ECO:0007669"/>
    <property type="project" value="UniProtKB-KW"/>
</dbReference>
<dbReference type="Gene3D" id="1.10.510.10">
    <property type="entry name" value="Transferase(Phosphotransferase) domain 1"/>
    <property type="match status" value="1"/>
</dbReference>
<evidence type="ECO:0000256" key="3">
    <source>
        <dbReference type="ARBA" id="ARBA00022679"/>
    </source>
</evidence>
<keyword evidence="3" id="KW-0808">Transferase</keyword>
<accession>A0A9N8Z5H0</accession>
<protein>
    <submittedName>
        <fullName evidence="11">6858_t:CDS:1</fullName>
    </submittedName>
</protein>
<organism evidence="11 12">
    <name type="scientific">Ambispora gerdemannii</name>
    <dbReference type="NCBI Taxonomy" id="144530"/>
    <lineage>
        <taxon>Eukaryota</taxon>
        <taxon>Fungi</taxon>
        <taxon>Fungi incertae sedis</taxon>
        <taxon>Mucoromycota</taxon>
        <taxon>Glomeromycotina</taxon>
        <taxon>Glomeromycetes</taxon>
        <taxon>Archaeosporales</taxon>
        <taxon>Ambisporaceae</taxon>
        <taxon>Ambispora</taxon>
    </lineage>
</organism>
<evidence type="ECO:0000256" key="8">
    <source>
        <dbReference type="ARBA" id="ARBA00048679"/>
    </source>
</evidence>
<dbReference type="PANTHER" id="PTHR48012">
    <property type="entry name" value="STERILE20-LIKE KINASE, ISOFORM B-RELATED"/>
    <property type="match status" value="1"/>
</dbReference>
<feature type="compositionally biased region" description="Acidic residues" evidence="9">
    <location>
        <begin position="153"/>
        <end position="164"/>
    </location>
</feature>
<dbReference type="PRINTS" id="PR00109">
    <property type="entry name" value="TYRKINASE"/>
</dbReference>
<keyword evidence="5" id="KW-0418">Kinase</keyword>
<dbReference type="InterPro" id="IPR050629">
    <property type="entry name" value="STE20/SPS1-PAK"/>
</dbReference>
<dbReference type="InterPro" id="IPR001245">
    <property type="entry name" value="Ser-Thr/Tyr_kinase_cat_dom"/>
</dbReference>
<comment type="catalytic activity">
    <reaction evidence="8">
        <text>L-seryl-[protein] + ATP = O-phospho-L-seryl-[protein] + ADP + H(+)</text>
        <dbReference type="Rhea" id="RHEA:17989"/>
        <dbReference type="Rhea" id="RHEA-COMP:9863"/>
        <dbReference type="Rhea" id="RHEA-COMP:11604"/>
        <dbReference type="ChEBI" id="CHEBI:15378"/>
        <dbReference type="ChEBI" id="CHEBI:29999"/>
        <dbReference type="ChEBI" id="CHEBI:30616"/>
        <dbReference type="ChEBI" id="CHEBI:83421"/>
        <dbReference type="ChEBI" id="CHEBI:456216"/>
        <dbReference type="EC" id="2.7.11.1"/>
    </reaction>
</comment>
<dbReference type="InterPro" id="IPR000719">
    <property type="entry name" value="Prot_kinase_dom"/>
</dbReference>
<feature type="region of interest" description="Disordered" evidence="9">
    <location>
        <begin position="1"/>
        <end position="38"/>
    </location>
</feature>
<dbReference type="PANTHER" id="PTHR48012:SF10">
    <property type="entry name" value="FI20177P1"/>
    <property type="match status" value="1"/>
</dbReference>
<dbReference type="Pfam" id="PF00069">
    <property type="entry name" value="Pkinase"/>
    <property type="match status" value="1"/>
</dbReference>
<keyword evidence="2" id="KW-0723">Serine/threonine-protein kinase</keyword>
<comment type="similarity">
    <text evidence="1">Belongs to the protein kinase superfamily. STE Ser/Thr protein kinase family. STE20 subfamily.</text>
</comment>
<evidence type="ECO:0000256" key="7">
    <source>
        <dbReference type="ARBA" id="ARBA00047899"/>
    </source>
</evidence>
<comment type="caution">
    <text evidence="11">The sequence shown here is derived from an EMBL/GenBank/DDBJ whole genome shotgun (WGS) entry which is preliminary data.</text>
</comment>
<dbReference type="EMBL" id="CAJVPL010000255">
    <property type="protein sequence ID" value="CAG8474155.1"/>
    <property type="molecule type" value="Genomic_DNA"/>
</dbReference>
<proteinExistence type="inferred from homology"/>